<protein>
    <submittedName>
        <fullName evidence="3">Uncharacterized protein</fullName>
    </submittedName>
</protein>
<dbReference type="EMBL" id="LCTW02000629">
    <property type="protein sequence ID" value="KXX72864.1"/>
    <property type="molecule type" value="Genomic_DNA"/>
</dbReference>
<gene>
    <name evidence="3" type="ORF">MMYC01_210298</name>
</gene>
<feature type="region of interest" description="Disordered" evidence="1">
    <location>
        <begin position="107"/>
        <end position="131"/>
    </location>
</feature>
<accession>A0A175VQ33</accession>
<feature type="transmembrane region" description="Helical" evidence="2">
    <location>
        <begin position="41"/>
        <end position="62"/>
    </location>
</feature>
<comment type="caution">
    <text evidence="3">The sequence shown here is derived from an EMBL/GenBank/DDBJ whole genome shotgun (WGS) entry which is preliminary data.</text>
</comment>
<proteinExistence type="predicted"/>
<dbReference type="Proteomes" id="UP000078237">
    <property type="component" value="Unassembled WGS sequence"/>
</dbReference>
<dbReference type="OrthoDB" id="2563155at2759"/>
<name>A0A175VQ33_9PEZI</name>
<keyword evidence="2" id="KW-0812">Transmembrane</keyword>
<keyword evidence="2" id="KW-1133">Transmembrane helix</keyword>
<dbReference type="AlphaFoldDB" id="A0A175VQ33"/>
<dbReference type="VEuPathDB" id="FungiDB:MMYC01_210298"/>
<evidence type="ECO:0000313" key="3">
    <source>
        <dbReference type="EMBL" id="KXX72864.1"/>
    </source>
</evidence>
<sequence>MPKVYQLPEIASYVDTPSVKYHPAEQEAIAVYSYRKWDEGYFFVVWFTIGEIELFAANSLALPRQAREKKWTTDISQEWAAVKLRKAQRENPLLAPAPRFMHARTHIRKGLRGTAYQGGRQRTREQRDEEA</sequence>
<organism evidence="3 4">
    <name type="scientific">Madurella mycetomatis</name>
    <dbReference type="NCBI Taxonomy" id="100816"/>
    <lineage>
        <taxon>Eukaryota</taxon>
        <taxon>Fungi</taxon>
        <taxon>Dikarya</taxon>
        <taxon>Ascomycota</taxon>
        <taxon>Pezizomycotina</taxon>
        <taxon>Sordariomycetes</taxon>
        <taxon>Sordariomycetidae</taxon>
        <taxon>Sordariales</taxon>
        <taxon>Sordariales incertae sedis</taxon>
        <taxon>Madurella</taxon>
    </lineage>
</organism>
<evidence type="ECO:0000256" key="2">
    <source>
        <dbReference type="SAM" id="Phobius"/>
    </source>
</evidence>
<keyword evidence="2" id="KW-0472">Membrane</keyword>
<feature type="compositionally biased region" description="Basic and acidic residues" evidence="1">
    <location>
        <begin position="122"/>
        <end position="131"/>
    </location>
</feature>
<evidence type="ECO:0000256" key="1">
    <source>
        <dbReference type="SAM" id="MobiDB-lite"/>
    </source>
</evidence>
<reference evidence="3 4" key="1">
    <citation type="journal article" date="2016" name="Genome Announc.">
        <title>Genome Sequence of Madurella mycetomatis mm55, Isolated from a Human Mycetoma Case in Sudan.</title>
        <authorList>
            <person name="Smit S."/>
            <person name="Derks M.F."/>
            <person name="Bervoets S."/>
            <person name="Fahal A."/>
            <person name="van Leeuwen W."/>
            <person name="van Belkum A."/>
            <person name="van de Sande W.W."/>
        </authorList>
    </citation>
    <scope>NUCLEOTIDE SEQUENCE [LARGE SCALE GENOMIC DNA]</scope>
    <source>
        <strain evidence="4">mm55</strain>
    </source>
</reference>
<evidence type="ECO:0000313" key="4">
    <source>
        <dbReference type="Proteomes" id="UP000078237"/>
    </source>
</evidence>
<keyword evidence="4" id="KW-1185">Reference proteome</keyword>